<dbReference type="InterPro" id="IPR019734">
    <property type="entry name" value="TPR_rpt"/>
</dbReference>
<sequence>MEGYGYWLQLQGLEAIDGARLLQELKIVGSVEELVNFSKYLNGHPKMLRLVASKLKPGTHIQEVEKLNFRRIELLLNEMPMLYRDREKVFFAWILQQHFDNLILDLQSFLLNLSIYRTSFDRDAAAVVLAENEEPASAWKTIQALDELKARSLIDLAQGSQLYQFHPFVFQYIKQKVGNPPEILRRKVINYYKLITPDISNCETLEDIKAYLEIFYQYCELQEYTQAFYTIFNSDDYDNSIDKFLSLCGYNAVRASLYENLLVQWQHSQSETWELMVAITCLGDACYWMGQFSLAITHHQQSLKIAQNIGDFESEAGSLVNIGLAYIDLEDYEQAFKYTQQGRIIAAKIGHHEIKAHAFNNLGIIYLENSVYDQAIKYYEASRAIKKVFSVDREDAGSLINLGDAYRCLGENKKAIKYLKQGIKIAQQLGHRRFEANGWFNLGFALKELGRTSEAKNAWGKARELFQSMELDVDVQKIDDEIQDIS</sequence>
<dbReference type="SMART" id="SM00028">
    <property type="entry name" value="TPR"/>
    <property type="match status" value="5"/>
</dbReference>
<evidence type="ECO:0000256" key="2">
    <source>
        <dbReference type="ARBA" id="ARBA00022490"/>
    </source>
</evidence>
<keyword evidence="2" id="KW-0963">Cytoplasm</keyword>
<evidence type="ECO:0000256" key="1">
    <source>
        <dbReference type="ARBA" id="ARBA00004496"/>
    </source>
</evidence>
<gene>
    <name evidence="5" type="ORF">VF08_04375</name>
</gene>
<dbReference type="Proteomes" id="UP000222310">
    <property type="component" value="Unassembled WGS sequence"/>
</dbReference>
<dbReference type="EMBL" id="LAHD01000007">
    <property type="protein sequence ID" value="PHK06485.1"/>
    <property type="molecule type" value="Genomic_DNA"/>
</dbReference>
<evidence type="ECO:0000256" key="4">
    <source>
        <dbReference type="PROSITE-ProRule" id="PRU00339"/>
    </source>
</evidence>
<comment type="subcellular location">
    <subcellularLocation>
        <location evidence="1">Cytoplasm</location>
    </subcellularLocation>
</comment>
<dbReference type="PROSITE" id="PS50005">
    <property type="entry name" value="TPR"/>
    <property type="match status" value="2"/>
</dbReference>
<dbReference type="PANTHER" id="PTHR45954:SF1">
    <property type="entry name" value="LD33695P"/>
    <property type="match status" value="1"/>
</dbReference>
<organism evidence="5 6">
    <name type="scientific">Nostoc linckia z8</name>
    <dbReference type="NCBI Taxonomy" id="1628746"/>
    <lineage>
        <taxon>Bacteria</taxon>
        <taxon>Bacillati</taxon>
        <taxon>Cyanobacteriota</taxon>
        <taxon>Cyanophyceae</taxon>
        <taxon>Nostocales</taxon>
        <taxon>Nostocaceae</taxon>
        <taxon>Nostoc</taxon>
    </lineage>
</organism>
<dbReference type="GO" id="GO:0005938">
    <property type="term" value="C:cell cortex"/>
    <property type="evidence" value="ECO:0007669"/>
    <property type="project" value="TreeGrafter"/>
</dbReference>
<evidence type="ECO:0000313" key="5">
    <source>
        <dbReference type="EMBL" id="PHK06485.1"/>
    </source>
</evidence>
<name>A0A9Q5ZFN5_NOSLI</name>
<dbReference type="Pfam" id="PF13424">
    <property type="entry name" value="TPR_12"/>
    <property type="match status" value="2"/>
</dbReference>
<dbReference type="RefSeq" id="WP_099067095.1">
    <property type="nucleotide sequence ID" value="NZ_LAHD01000007.1"/>
</dbReference>
<dbReference type="GO" id="GO:0005092">
    <property type="term" value="F:GDP-dissociation inhibitor activity"/>
    <property type="evidence" value="ECO:0007669"/>
    <property type="project" value="TreeGrafter"/>
</dbReference>
<dbReference type="GeneID" id="57092999"/>
<keyword evidence="3" id="KW-0677">Repeat</keyword>
<dbReference type="InterPro" id="IPR011990">
    <property type="entry name" value="TPR-like_helical_dom_sf"/>
</dbReference>
<dbReference type="SUPFAM" id="SSF48452">
    <property type="entry name" value="TPR-like"/>
    <property type="match status" value="2"/>
</dbReference>
<feature type="repeat" description="TPR" evidence="4">
    <location>
        <begin position="356"/>
        <end position="389"/>
    </location>
</feature>
<keyword evidence="4" id="KW-0802">TPR repeat</keyword>
<evidence type="ECO:0008006" key="7">
    <source>
        <dbReference type="Google" id="ProtNLM"/>
    </source>
</evidence>
<dbReference type="AlphaFoldDB" id="A0A9Q5ZFN5"/>
<dbReference type="PANTHER" id="PTHR45954">
    <property type="entry name" value="LD33695P"/>
    <property type="match status" value="1"/>
</dbReference>
<comment type="caution">
    <text evidence="5">The sequence shown here is derived from an EMBL/GenBank/DDBJ whole genome shotgun (WGS) entry which is preliminary data.</text>
</comment>
<evidence type="ECO:0000256" key="3">
    <source>
        <dbReference type="ARBA" id="ARBA00022737"/>
    </source>
</evidence>
<proteinExistence type="predicted"/>
<dbReference type="GO" id="GO:0001965">
    <property type="term" value="F:G-protein alpha-subunit binding"/>
    <property type="evidence" value="ECO:0007669"/>
    <property type="project" value="TreeGrafter"/>
</dbReference>
<reference evidence="5 6" key="1">
    <citation type="submission" date="2015-02" db="EMBL/GenBank/DDBJ databases">
        <title>Nostoc linckia genome annotation.</title>
        <authorList>
            <person name="Zhou Z."/>
        </authorList>
    </citation>
    <scope>NUCLEOTIDE SEQUENCE [LARGE SCALE GENOMIC DNA]</scope>
    <source>
        <strain evidence="6">z8</strain>
    </source>
</reference>
<accession>A0A9Q5ZFN5</accession>
<dbReference type="InterPro" id="IPR052386">
    <property type="entry name" value="GPSM"/>
</dbReference>
<protein>
    <recommendedName>
        <fullName evidence="7">Tetratricopeptide repeat protein</fullName>
    </recommendedName>
</protein>
<feature type="repeat" description="TPR" evidence="4">
    <location>
        <begin position="396"/>
        <end position="429"/>
    </location>
</feature>
<evidence type="ECO:0000313" key="6">
    <source>
        <dbReference type="Proteomes" id="UP000222310"/>
    </source>
</evidence>
<dbReference type="Gene3D" id="1.25.40.10">
    <property type="entry name" value="Tetratricopeptide repeat domain"/>
    <property type="match status" value="2"/>
</dbReference>